<evidence type="ECO:0000313" key="11">
    <source>
        <dbReference type="EMBL" id="PRW18322.1"/>
    </source>
</evidence>
<evidence type="ECO:0000259" key="9">
    <source>
        <dbReference type="Pfam" id="PF00763"/>
    </source>
</evidence>
<feature type="compositionally biased region" description="Low complexity" evidence="7">
    <location>
        <begin position="390"/>
        <end position="402"/>
    </location>
</feature>
<dbReference type="AlphaFoldDB" id="A0A2P6TBR2"/>
<keyword evidence="12" id="KW-1185">Reference proteome</keyword>
<feature type="domain" description="Tetrahydrofolate dehydrogenase/cyclohydrolase NAD(P)-binding" evidence="10">
    <location>
        <begin position="405"/>
        <end position="449"/>
    </location>
</feature>
<dbReference type="SUPFAM" id="SSF53223">
    <property type="entry name" value="Aminoacid dehydrogenase-like, N-terminal domain"/>
    <property type="match status" value="1"/>
</dbReference>
<protein>
    <recommendedName>
        <fullName evidence="2">methenyltetrahydrofolate cyclohydrolase</fullName>
        <ecNumber evidence="2">3.5.4.9</ecNumber>
    </recommendedName>
</protein>
<evidence type="ECO:0000256" key="6">
    <source>
        <dbReference type="ARBA" id="ARBA00023268"/>
    </source>
</evidence>
<dbReference type="PANTHER" id="PTHR48099:SF27">
    <property type="entry name" value="BIFUNCTIONAL PROTEIN FOLD 2"/>
    <property type="match status" value="1"/>
</dbReference>
<dbReference type="OrthoDB" id="5126881at2759"/>
<feature type="compositionally biased region" description="Basic residues" evidence="7">
    <location>
        <begin position="374"/>
        <end position="389"/>
    </location>
</feature>
<comment type="subunit">
    <text evidence="1">Homodimer.</text>
</comment>
<feature type="domain" description="Tetrahydrofolate dehydrogenase/cyclohydrolase catalytic" evidence="9">
    <location>
        <begin position="68"/>
        <end position="183"/>
    </location>
</feature>
<evidence type="ECO:0000259" key="10">
    <source>
        <dbReference type="Pfam" id="PF02882"/>
    </source>
</evidence>
<dbReference type="Gene3D" id="3.40.50.10860">
    <property type="entry name" value="Leucine Dehydrogenase, chain A, domain 1"/>
    <property type="match status" value="2"/>
</dbReference>
<dbReference type="InterPro" id="IPR020631">
    <property type="entry name" value="THF_DH/CycHdrlase_NAD-bd_dom"/>
</dbReference>
<dbReference type="GO" id="GO:0004477">
    <property type="term" value="F:methenyltetrahydrofolate cyclohydrolase activity"/>
    <property type="evidence" value="ECO:0007669"/>
    <property type="project" value="UniProtKB-EC"/>
</dbReference>
<gene>
    <name evidence="11" type="ORF">C2E21_9333</name>
</gene>
<dbReference type="GO" id="GO:0035999">
    <property type="term" value="P:tetrahydrofolate interconversion"/>
    <property type="evidence" value="ECO:0007669"/>
    <property type="project" value="TreeGrafter"/>
</dbReference>
<reference evidence="11 12" key="1">
    <citation type="journal article" date="2018" name="Plant J.">
        <title>Genome sequences of Chlorella sorokiniana UTEX 1602 and Micractinium conductrix SAG 241.80: implications to maltose excretion by a green alga.</title>
        <authorList>
            <person name="Arriola M.B."/>
            <person name="Velmurugan N."/>
            <person name="Zhang Y."/>
            <person name="Plunkett M.H."/>
            <person name="Hondzo H."/>
            <person name="Barney B.M."/>
        </authorList>
    </citation>
    <scope>NUCLEOTIDE SEQUENCE [LARGE SCALE GENOMIC DNA]</scope>
    <source>
        <strain evidence="12">UTEX 1602</strain>
    </source>
</reference>
<accession>A0A2P6TBR2</accession>
<evidence type="ECO:0000256" key="2">
    <source>
        <dbReference type="ARBA" id="ARBA00012776"/>
    </source>
</evidence>
<dbReference type="InterPro" id="IPR036291">
    <property type="entry name" value="NAD(P)-bd_dom_sf"/>
</dbReference>
<feature type="region of interest" description="Disordered" evidence="7">
    <location>
        <begin position="348"/>
        <end position="406"/>
    </location>
</feature>
<feature type="compositionally biased region" description="Low complexity" evidence="7">
    <location>
        <begin position="349"/>
        <end position="368"/>
    </location>
</feature>
<keyword evidence="3" id="KW-0554">One-carbon metabolism</keyword>
<sequence length="565" mass="58508">MLLRSVAWACRRPRAVAALAVLLQDAPSVAALQRHLTHTTAAPGIGEGPASAAALATAPSIAGQAQVLDGRGVAAAWQEELAQDVQDVCARGGRPPGLGVVLVGSRPDSLLYVSRKREACEKVGVFVEVRQLSASVTQRQLEAAVTALCADRRIDGVLVQLPLPSHIDEEAIIEQFEPQKDVDGFHPINMGRILMRGRAARFIPCTALGVIELLQRSGVAMRGKSVVVMGDSNIVGMPLAMLFRDAGAATVTVLHRTSYRELFEDATSSERADQRAAAEACLPRLPGHVAAHAAGFEAGSSSGTSGGSSGAGSSEAAAAAAAAAGEGEDGGGSHRFQVDYSSTLRQAYAQGTGAAPAEQQQQQQPQQAGAGGAPRRHHAAHNTHGHHGRPQQARQAASQSPGVSELPGITRTADILVVAVGYPHLVRREWVKPGAVVIDVGINVVPRHGSEQGPQPGVAAQQQQQQQQAAAGGDAALQRGQPPARQRAPAVSDYCTADGSSRLGGWSEDSAAQQPWHVVGDVDFCDVAPVAAALTPVPGGVGPMTIAAVLHNTVQAARFNLGLEK</sequence>
<evidence type="ECO:0000256" key="4">
    <source>
        <dbReference type="ARBA" id="ARBA00022801"/>
    </source>
</evidence>
<name>A0A2P6TBR2_CHLSO</name>
<keyword evidence="6" id="KW-0511">Multifunctional enzyme</keyword>
<dbReference type="STRING" id="3076.A0A2P6TBR2"/>
<dbReference type="SUPFAM" id="SSF51735">
    <property type="entry name" value="NAD(P)-binding Rossmann-fold domains"/>
    <property type="match status" value="1"/>
</dbReference>
<dbReference type="GO" id="GO:0005829">
    <property type="term" value="C:cytosol"/>
    <property type="evidence" value="ECO:0007669"/>
    <property type="project" value="TreeGrafter"/>
</dbReference>
<feature type="chain" id="PRO_5015146600" description="methenyltetrahydrofolate cyclohydrolase" evidence="8">
    <location>
        <begin position="32"/>
        <end position="565"/>
    </location>
</feature>
<organism evidence="11 12">
    <name type="scientific">Chlorella sorokiniana</name>
    <name type="common">Freshwater green alga</name>
    <dbReference type="NCBI Taxonomy" id="3076"/>
    <lineage>
        <taxon>Eukaryota</taxon>
        <taxon>Viridiplantae</taxon>
        <taxon>Chlorophyta</taxon>
        <taxon>core chlorophytes</taxon>
        <taxon>Trebouxiophyceae</taxon>
        <taxon>Chlorellales</taxon>
        <taxon>Chlorellaceae</taxon>
        <taxon>Chlorella clade</taxon>
        <taxon>Chlorella</taxon>
    </lineage>
</organism>
<dbReference type="Gene3D" id="3.40.50.720">
    <property type="entry name" value="NAD(P)-binding Rossmann-like Domain"/>
    <property type="match status" value="3"/>
</dbReference>
<dbReference type="EMBL" id="LHPG02000026">
    <property type="protein sequence ID" value="PRW18322.1"/>
    <property type="molecule type" value="Genomic_DNA"/>
</dbReference>
<feature type="domain" description="Tetrahydrofolate dehydrogenase/cyclohydrolase NAD(P)-binding" evidence="10">
    <location>
        <begin position="204"/>
        <end position="258"/>
    </location>
</feature>
<comment type="caution">
    <text evidence="11">The sequence shown here is derived from an EMBL/GenBank/DDBJ whole genome shotgun (WGS) entry which is preliminary data.</text>
</comment>
<evidence type="ECO:0000256" key="7">
    <source>
        <dbReference type="SAM" id="MobiDB-lite"/>
    </source>
</evidence>
<dbReference type="InterPro" id="IPR020630">
    <property type="entry name" value="THF_DH/CycHdrlase_cat_dom"/>
</dbReference>
<evidence type="ECO:0000256" key="5">
    <source>
        <dbReference type="ARBA" id="ARBA00023002"/>
    </source>
</evidence>
<dbReference type="GO" id="GO:0004488">
    <property type="term" value="F:methylenetetrahydrofolate dehydrogenase (NADP+) activity"/>
    <property type="evidence" value="ECO:0007669"/>
    <property type="project" value="InterPro"/>
</dbReference>
<dbReference type="Proteomes" id="UP000239899">
    <property type="component" value="Unassembled WGS sequence"/>
</dbReference>
<dbReference type="PROSITE" id="PS00767">
    <property type="entry name" value="THF_DHG_CYH_2"/>
    <property type="match status" value="1"/>
</dbReference>
<dbReference type="PANTHER" id="PTHR48099">
    <property type="entry name" value="C-1-TETRAHYDROFOLATE SYNTHASE, CYTOPLASMIC-RELATED"/>
    <property type="match status" value="1"/>
</dbReference>
<keyword evidence="4" id="KW-0378">Hydrolase</keyword>
<feature type="domain" description="Tetrahydrofolate dehydrogenase/cyclohydrolase NAD(P)-binding" evidence="10">
    <location>
        <begin position="516"/>
        <end position="558"/>
    </location>
</feature>
<dbReference type="HAMAP" id="MF_01576">
    <property type="entry name" value="THF_DHG_CYH"/>
    <property type="match status" value="1"/>
</dbReference>
<dbReference type="Pfam" id="PF00763">
    <property type="entry name" value="THF_DHG_CYH"/>
    <property type="match status" value="1"/>
</dbReference>
<dbReference type="PRINTS" id="PR00085">
    <property type="entry name" value="THFDHDRGNASE"/>
</dbReference>
<feature type="region of interest" description="Disordered" evidence="7">
    <location>
        <begin position="447"/>
        <end position="494"/>
    </location>
</feature>
<evidence type="ECO:0000313" key="12">
    <source>
        <dbReference type="Proteomes" id="UP000239899"/>
    </source>
</evidence>
<evidence type="ECO:0000256" key="1">
    <source>
        <dbReference type="ARBA" id="ARBA00011738"/>
    </source>
</evidence>
<dbReference type="InterPro" id="IPR020867">
    <property type="entry name" value="THF_DH/CycHdrlase_CS"/>
</dbReference>
<evidence type="ECO:0000256" key="8">
    <source>
        <dbReference type="SAM" id="SignalP"/>
    </source>
</evidence>
<proteinExistence type="inferred from homology"/>
<keyword evidence="8" id="KW-0732">Signal</keyword>
<dbReference type="Pfam" id="PF02882">
    <property type="entry name" value="THF_DHG_CYH_C"/>
    <property type="match status" value="3"/>
</dbReference>
<dbReference type="InterPro" id="IPR046346">
    <property type="entry name" value="Aminoacid_DH-like_N_sf"/>
</dbReference>
<evidence type="ECO:0000256" key="3">
    <source>
        <dbReference type="ARBA" id="ARBA00022563"/>
    </source>
</evidence>
<dbReference type="FunFam" id="3.40.50.10860:FF:000005">
    <property type="entry name" value="C-1-tetrahydrofolate synthase, cytoplasmic, putative"/>
    <property type="match status" value="1"/>
</dbReference>
<keyword evidence="5" id="KW-0560">Oxidoreductase</keyword>
<feature type="signal peptide" evidence="8">
    <location>
        <begin position="1"/>
        <end position="31"/>
    </location>
</feature>
<dbReference type="EC" id="3.5.4.9" evidence="2"/>
<dbReference type="InterPro" id="IPR000672">
    <property type="entry name" value="THF_DH/CycHdrlase"/>
</dbReference>
<feature type="compositionally biased region" description="Low complexity" evidence="7">
    <location>
        <begin position="452"/>
        <end position="481"/>
    </location>
</feature>